<proteinExistence type="predicted"/>
<dbReference type="EMBL" id="UGTM01000001">
    <property type="protein sequence ID" value="SUB86818.1"/>
    <property type="molecule type" value="Genomic_DNA"/>
</dbReference>
<dbReference type="AlphaFoldDB" id="A0A379E288"/>
<name>A0A379E288_9BACT</name>
<evidence type="ECO:0000313" key="2">
    <source>
        <dbReference type="Proteomes" id="UP000255469"/>
    </source>
</evidence>
<organism evidence="1 2">
    <name type="scientific">Prevotella denticola</name>
    <dbReference type="NCBI Taxonomy" id="28129"/>
    <lineage>
        <taxon>Bacteria</taxon>
        <taxon>Pseudomonadati</taxon>
        <taxon>Bacteroidota</taxon>
        <taxon>Bacteroidia</taxon>
        <taxon>Bacteroidales</taxon>
        <taxon>Prevotellaceae</taxon>
        <taxon>Prevotella</taxon>
    </lineage>
</organism>
<dbReference type="Proteomes" id="UP000255469">
    <property type="component" value="Unassembled WGS sequence"/>
</dbReference>
<sequence length="50" mass="5406">MPNFKTGFYMGPVIISTSNRFDQTESCFCGTDTPLQSIQGSYLSGVPPKG</sequence>
<accession>A0A379E288</accession>
<protein>
    <submittedName>
        <fullName evidence="1">Uncharacterized protein</fullName>
    </submittedName>
</protein>
<gene>
    <name evidence="1" type="ORF">NCTC13067_00469</name>
</gene>
<evidence type="ECO:0000313" key="1">
    <source>
        <dbReference type="EMBL" id="SUB86818.1"/>
    </source>
</evidence>
<reference evidence="1 2" key="1">
    <citation type="submission" date="2018-06" db="EMBL/GenBank/DDBJ databases">
        <authorList>
            <consortium name="Pathogen Informatics"/>
            <person name="Doyle S."/>
        </authorList>
    </citation>
    <scope>NUCLEOTIDE SEQUENCE [LARGE SCALE GENOMIC DNA]</scope>
    <source>
        <strain evidence="1 2">NCTC13067</strain>
    </source>
</reference>